<dbReference type="GO" id="GO:0009055">
    <property type="term" value="F:electron transfer activity"/>
    <property type="evidence" value="ECO:0007669"/>
    <property type="project" value="InterPro"/>
</dbReference>
<evidence type="ECO:0000256" key="4">
    <source>
        <dbReference type="ARBA" id="ARBA00022660"/>
    </source>
</evidence>
<accession>A0A1M5LHK2</accession>
<feature type="signal peptide" evidence="9">
    <location>
        <begin position="1"/>
        <end position="29"/>
    </location>
</feature>
<evidence type="ECO:0000313" key="12">
    <source>
        <dbReference type="Proteomes" id="UP000189796"/>
    </source>
</evidence>
<dbReference type="PANTHER" id="PTHR35008:SF9">
    <property type="entry name" value="CYTOCHROME C DOMAIN-CONTAINING PROTEIN"/>
    <property type="match status" value="1"/>
</dbReference>
<keyword evidence="3 8" id="KW-0349">Heme</keyword>
<feature type="chain" id="PRO_5009912054" evidence="9">
    <location>
        <begin position="30"/>
        <end position="144"/>
    </location>
</feature>
<comment type="cofactor">
    <cofactor evidence="1">
        <name>heme c</name>
        <dbReference type="ChEBI" id="CHEBI:61717"/>
    </cofactor>
</comment>
<sequence length="144" mass="15281">MMQRNFGLRIAFALAMTALLLPLTSPASAQNTGPAASAPPLSTGFSFVEMSGEELYANVCQGCHMSDGKGATGAGTYPSLARDRNLEASGYPLGIVVNGRRGMPAFGDMMSDDQVAAVVNYLRSHFGNDYLDEVTAEDVKVVRR</sequence>
<dbReference type="InterPro" id="IPR008168">
    <property type="entry name" value="Cyt_C_IC"/>
</dbReference>
<keyword evidence="6" id="KW-0249">Electron transport</keyword>
<dbReference type="RefSeq" id="WP_172842536.1">
    <property type="nucleotide sequence ID" value="NZ_LT670817.1"/>
</dbReference>
<evidence type="ECO:0000259" key="10">
    <source>
        <dbReference type="PROSITE" id="PS51007"/>
    </source>
</evidence>
<dbReference type="PANTHER" id="PTHR35008">
    <property type="entry name" value="BLL4482 PROTEIN-RELATED"/>
    <property type="match status" value="1"/>
</dbReference>
<dbReference type="PRINTS" id="PR00605">
    <property type="entry name" value="CYTCHROMECIC"/>
</dbReference>
<feature type="domain" description="Cytochrome c" evidence="10">
    <location>
        <begin position="47"/>
        <end position="126"/>
    </location>
</feature>
<dbReference type="InterPro" id="IPR036909">
    <property type="entry name" value="Cyt_c-like_dom_sf"/>
</dbReference>
<evidence type="ECO:0000256" key="1">
    <source>
        <dbReference type="ARBA" id="ARBA00001926"/>
    </source>
</evidence>
<evidence type="ECO:0000256" key="3">
    <source>
        <dbReference type="ARBA" id="ARBA00022617"/>
    </source>
</evidence>
<dbReference type="Proteomes" id="UP000189796">
    <property type="component" value="Chromosome I"/>
</dbReference>
<evidence type="ECO:0000256" key="8">
    <source>
        <dbReference type="PROSITE-ProRule" id="PRU00433"/>
    </source>
</evidence>
<dbReference type="Pfam" id="PF13442">
    <property type="entry name" value="Cytochrome_CBB3"/>
    <property type="match status" value="1"/>
</dbReference>
<dbReference type="InterPro" id="IPR051459">
    <property type="entry name" value="Cytochrome_c-type_DH"/>
</dbReference>
<evidence type="ECO:0000256" key="2">
    <source>
        <dbReference type="ARBA" id="ARBA00022448"/>
    </source>
</evidence>
<dbReference type="GO" id="GO:0020037">
    <property type="term" value="F:heme binding"/>
    <property type="evidence" value="ECO:0007669"/>
    <property type="project" value="InterPro"/>
</dbReference>
<keyword evidence="2" id="KW-0813">Transport</keyword>
<organism evidence="11 12">
    <name type="scientific">Bradyrhizobium erythrophlei</name>
    <dbReference type="NCBI Taxonomy" id="1437360"/>
    <lineage>
        <taxon>Bacteria</taxon>
        <taxon>Pseudomonadati</taxon>
        <taxon>Pseudomonadota</taxon>
        <taxon>Alphaproteobacteria</taxon>
        <taxon>Hyphomicrobiales</taxon>
        <taxon>Nitrobacteraceae</taxon>
        <taxon>Bradyrhizobium</taxon>
    </lineage>
</organism>
<protein>
    <submittedName>
        <fullName evidence="11">Cytochrome c, mono-and diheme variants</fullName>
    </submittedName>
</protein>
<keyword evidence="9" id="KW-0732">Signal</keyword>
<evidence type="ECO:0000256" key="6">
    <source>
        <dbReference type="ARBA" id="ARBA00022982"/>
    </source>
</evidence>
<keyword evidence="7 8" id="KW-0408">Iron</keyword>
<dbReference type="InterPro" id="IPR009056">
    <property type="entry name" value="Cyt_c-like_dom"/>
</dbReference>
<evidence type="ECO:0000256" key="7">
    <source>
        <dbReference type="ARBA" id="ARBA00023004"/>
    </source>
</evidence>
<proteinExistence type="predicted"/>
<dbReference type="SUPFAM" id="SSF46626">
    <property type="entry name" value="Cytochrome c"/>
    <property type="match status" value="1"/>
</dbReference>
<reference evidence="11 12" key="1">
    <citation type="submission" date="2016-11" db="EMBL/GenBank/DDBJ databases">
        <authorList>
            <person name="Jaros S."/>
            <person name="Januszkiewicz K."/>
            <person name="Wedrychowicz H."/>
        </authorList>
    </citation>
    <scope>NUCLEOTIDE SEQUENCE [LARGE SCALE GENOMIC DNA]</scope>
    <source>
        <strain evidence="11 12">GAS138</strain>
    </source>
</reference>
<keyword evidence="5 8" id="KW-0479">Metal-binding</keyword>
<evidence type="ECO:0000313" key="11">
    <source>
        <dbReference type="EMBL" id="SHG64446.1"/>
    </source>
</evidence>
<keyword evidence="4" id="KW-0679">Respiratory chain</keyword>
<dbReference type="Gene3D" id="1.10.760.10">
    <property type="entry name" value="Cytochrome c-like domain"/>
    <property type="match status" value="1"/>
</dbReference>
<evidence type="ECO:0000256" key="5">
    <source>
        <dbReference type="ARBA" id="ARBA00022723"/>
    </source>
</evidence>
<name>A0A1M5LHK2_9BRAD</name>
<dbReference type="AlphaFoldDB" id="A0A1M5LHK2"/>
<dbReference type="GO" id="GO:0005506">
    <property type="term" value="F:iron ion binding"/>
    <property type="evidence" value="ECO:0007669"/>
    <property type="project" value="InterPro"/>
</dbReference>
<dbReference type="EMBL" id="LT670817">
    <property type="protein sequence ID" value="SHG64446.1"/>
    <property type="molecule type" value="Genomic_DNA"/>
</dbReference>
<dbReference type="PROSITE" id="PS51007">
    <property type="entry name" value="CYTC"/>
    <property type="match status" value="1"/>
</dbReference>
<gene>
    <name evidence="11" type="ORF">SAMN05443248_2232</name>
</gene>
<evidence type="ECO:0000256" key="9">
    <source>
        <dbReference type="SAM" id="SignalP"/>
    </source>
</evidence>